<organism evidence="1 2">
    <name type="scientific">Chitinophaga hostae</name>
    <dbReference type="NCBI Taxonomy" id="2831022"/>
    <lineage>
        <taxon>Bacteria</taxon>
        <taxon>Pseudomonadati</taxon>
        <taxon>Bacteroidota</taxon>
        <taxon>Chitinophagia</taxon>
        <taxon>Chitinophagales</taxon>
        <taxon>Chitinophagaceae</taxon>
        <taxon>Chitinophaga</taxon>
    </lineage>
</organism>
<gene>
    <name evidence="1" type="ORF">KE626_03025</name>
</gene>
<dbReference type="RefSeq" id="WP_211971398.1">
    <property type="nucleotide sequence ID" value="NZ_CBFHAM010000005.1"/>
</dbReference>
<reference evidence="1 2" key="1">
    <citation type="submission" date="2021-04" db="EMBL/GenBank/DDBJ databases">
        <title>Chitinophaga sp. nov., isolated from the rhizosphere soil.</title>
        <authorList>
            <person name="He S."/>
        </authorList>
    </citation>
    <scope>NUCLEOTIDE SEQUENCE [LARGE SCALE GENOMIC DNA]</scope>
    <source>
        <strain evidence="1 2">2R12</strain>
    </source>
</reference>
<sequence>MINLAKRVTIIATISILLSCHDRHKQPSNITEIKDDIEASEKKYKMNNDTVKLQMELQSNIETDGEGSVPTYRYSEMDVNIALPIISQGLLDKGFKVLDDAIFQVRILNIFGDIFHPSNPRIKFHEHFTTILENDSVDQGDEYDYTIDNIFISKDYRYITWVPLLGDFIIFTDSAQYKIDLHPKIISRNKYLFNNSRPDLAYLLHEDTLFLKTLVTSFGYTKEPKINDLVMNDYLDMDDKHMATVGEIIFVKNGKGELVIKEELLKWIADHTSANDIRMLMALDTYGSLLFDSNQSTISKTNPFSLFTPNEKRKIVAYIGSIYEPLFNKFSAGKATMWPVGSAFDNLLSTDDGFEAYLKQHHYFSLPALKNILEPSE</sequence>
<protein>
    <recommendedName>
        <fullName evidence="3">Lipoprotein</fullName>
    </recommendedName>
</protein>
<accession>A0ABS5ITI7</accession>
<keyword evidence="2" id="KW-1185">Reference proteome</keyword>
<comment type="caution">
    <text evidence="1">The sequence shown here is derived from an EMBL/GenBank/DDBJ whole genome shotgun (WGS) entry which is preliminary data.</text>
</comment>
<evidence type="ECO:0000313" key="2">
    <source>
        <dbReference type="Proteomes" id="UP000676386"/>
    </source>
</evidence>
<dbReference type="PROSITE" id="PS51257">
    <property type="entry name" value="PROKAR_LIPOPROTEIN"/>
    <property type="match status" value="1"/>
</dbReference>
<evidence type="ECO:0000313" key="1">
    <source>
        <dbReference type="EMBL" id="MBS0026276.1"/>
    </source>
</evidence>
<dbReference type="EMBL" id="JAGTXB010000001">
    <property type="protein sequence ID" value="MBS0026276.1"/>
    <property type="molecule type" value="Genomic_DNA"/>
</dbReference>
<dbReference type="Proteomes" id="UP000676386">
    <property type="component" value="Unassembled WGS sequence"/>
</dbReference>
<name>A0ABS5ITI7_9BACT</name>
<proteinExistence type="predicted"/>
<evidence type="ECO:0008006" key="3">
    <source>
        <dbReference type="Google" id="ProtNLM"/>
    </source>
</evidence>